<dbReference type="EMBL" id="JAPZBT010000004">
    <property type="protein sequence ID" value="KAJ5360880.1"/>
    <property type="molecule type" value="Genomic_DNA"/>
</dbReference>
<keyword evidence="4" id="KW-1185">Reference proteome</keyword>
<proteinExistence type="predicted"/>
<dbReference type="CDD" id="cd22997">
    <property type="entry name" value="GT_LH"/>
    <property type="match status" value="1"/>
</dbReference>
<accession>A0A9W9UZH6</accession>
<feature type="transmembrane region" description="Helical" evidence="2">
    <location>
        <begin position="32"/>
        <end position="50"/>
    </location>
</feature>
<gene>
    <name evidence="3" type="ORF">N7517_010071</name>
</gene>
<dbReference type="Proteomes" id="UP001147752">
    <property type="component" value="Unassembled WGS sequence"/>
</dbReference>
<reference evidence="3" key="2">
    <citation type="journal article" date="2023" name="IMA Fungus">
        <title>Comparative genomic study of the Penicillium genus elucidates a diverse pangenome and 15 lateral gene transfer events.</title>
        <authorList>
            <person name="Petersen C."/>
            <person name="Sorensen T."/>
            <person name="Nielsen M.R."/>
            <person name="Sondergaard T.E."/>
            <person name="Sorensen J.L."/>
            <person name="Fitzpatrick D.A."/>
            <person name="Frisvad J.C."/>
            <person name="Nielsen K.L."/>
        </authorList>
    </citation>
    <scope>NUCLEOTIDE SEQUENCE</scope>
    <source>
        <strain evidence="3">IBT 3081</strain>
    </source>
</reference>
<protein>
    <submittedName>
        <fullName evidence="3">Uncharacterized protein</fullName>
    </submittedName>
</protein>
<evidence type="ECO:0000313" key="4">
    <source>
        <dbReference type="Proteomes" id="UP001147752"/>
    </source>
</evidence>
<dbReference type="OrthoDB" id="422736at2759"/>
<feature type="compositionally biased region" description="Polar residues" evidence="1">
    <location>
        <begin position="596"/>
        <end position="608"/>
    </location>
</feature>
<evidence type="ECO:0000256" key="2">
    <source>
        <dbReference type="SAM" id="Phobius"/>
    </source>
</evidence>
<comment type="caution">
    <text evidence="3">The sequence shown here is derived from an EMBL/GenBank/DDBJ whole genome shotgun (WGS) entry which is preliminary data.</text>
</comment>
<evidence type="ECO:0000256" key="1">
    <source>
        <dbReference type="SAM" id="MobiDB-lite"/>
    </source>
</evidence>
<keyword evidence="2" id="KW-1133">Transmembrane helix</keyword>
<organism evidence="3 4">
    <name type="scientific">Penicillium concentricum</name>
    <dbReference type="NCBI Taxonomy" id="293559"/>
    <lineage>
        <taxon>Eukaryota</taxon>
        <taxon>Fungi</taxon>
        <taxon>Dikarya</taxon>
        <taxon>Ascomycota</taxon>
        <taxon>Pezizomycotina</taxon>
        <taxon>Eurotiomycetes</taxon>
        <taxon>Eurotiomycetidae</taxon>
        <taxon>Eurotiales</taxon>
        <taxon>Aspergillaceae</taxon>
        <taxon>Penicillium</taxon>
    </lineage>
</organism>
<dbReference type="PANTHER" id="PTHR36587:SF2">
    <property type="entry name" value="EXPRESSION SITE-ASSOCIATED GENE 3 (ESAG3)-LIKE PROTEIN"/>
    <property type="match status" value="1"/>
</dbReference>
<keyword evidence="2" id="KW-0472">Membrane</keyword>
<dbReference type="PANTHER" id="PTHR36587">
    <property type="entry name" value="EXPRESSION SITE-ASSOCIATED GENE 3 (ESAG3)-LIKE PROTEIN"/>
    <property type="match status" value="1"/>
</dbReference>
<name>A0A9W9UZH6_9EURO</name>
<feature type="region of interest" description="Disordered" evidence="1">
    <location>
        <begin position="586"/>
        <end position="608"/>
    </location>
</feature>
<keyword evidence="2" id="KW-0812">Transmembrane</keyword>
<evidence type="ECO:0000313" key="3">
    <source>
        <dbReference type="EMBL" id="KAJ5360880.1"/>
    </source>
</evidence>
<dbReference type="RefSeq" id="XP_056576366.1">
    <property type="nucleotide sequence ID" value="XM_056727794.1"/>
</dbReference>
<dbReference type="GeneID" id="81466977"/>
<reference evidence="3" key="1">
    <citation type="submission" date="2022-12" db="EMBL/GenBank/DDBJ databases">
        <authorList>
            <person name="Petersen C."/>
        </authorList>
    </citation>
    <scope>NUCLEOTIDE SEQUENCE</scope>
    <source>
        <strain evidence="3">IBT 3081</strain>
    </source>
</reference>
<sequence length="608" mass="69445">MMASEDALHFQDAKSPALWHVRRSRTNRLKTIGLSVIALFFFFCMLQYSSTRVEPDFWTKFPSRHPFPERPEDAQVILPPRTDINVNDTLPHNLDKPNPRLHVLVPASHGSRGVCRTLTSAMILGYPPPTLVGYGHDSPGATEGERMVDRITRARNYLRDSKTVHDRDFVLMVDGADSFFQLPPKVLVERFQAIIRENNRKLQKKFGFAQVKGQEAEAAPEMVQKYTQRVLFGASKMCFPGLLDDPGCASVPESSLPPDVYGWKTDVYPDGSLNRPRWLNPGAVIGQAADLRLIYDEVLRQVELRSNKSADHQALTQMYGRQEVIRELERRRTANDFKEQLYRMVGISDAANITGMSLRLETGHRYEFGIGVDFESQLFFNQIMSRKDVEWVKYGNVTKMSALQMQHGVPREHRLLLPQDIATLPNPFVQSRFARESTQRPVWNATLDRLPNPHERTWHNISLMTNVHSASVPVLAHLNGDPKLRNTWWENMWFFPWGRALLRKYVRDSHGFDAAQSSLLGGQDWLEVRGGRGGIWTDDENWITLSEICNGQERDLFDDDLGPWGKETYDPDEPVYNQYGSLIAGKEEKPPAMKRNSINSTSSAKARL</sequence>
<dbReference type="AlphaFoldDB" id="A0A9W9UZH6"/>